<dbReference type="OrthoDB" id="9960607at2"/>
<dbReference type="KEGG" id="grs:C7S20_19270"/>
<evidence type="ECO:0000256" key="1">
    <source>
        <dbReference type="SAM" id="Coils"/>
    </source>
</evidence>
<proteinExistence type="predicted"/>
<dbReference type="EMBL" id="CP028136">
    <property type="protein sequence ID" value="AVR47219.1"/>
    <property type="molecule type" value="Genomic_DNA"/>
</dbReference>
<feature type="coiled-coil region" evidence="1">
    <location>
        <begin position="51"/>
        <end position="79"/>
    </location>
</feature>
<organism evidence="2 3">
    <name type="scientific">Christiangramia fulva</name>
    <dbReference type="NCBI Taxonomy" id="2126553"/>
    <lineage>
        <taxon>Bacteria</taxon>
        <taxon>Pseudomonadati</taxon>
        <taxon>Bacteroidota</taxon>
        <taxon>Flavobacteriia</taxon>
        <taxon>Flavobacteriales</taxon>
        <taxon>Flavobacteriaceae</taxon>
        <taxon>Christiangramia</taxon>
    </lineage>
</organism>
<evidence type="ECO:0000313" key="3">
    <source>
        <dbReference type="Proteomes" id="UP000241507"/>
    </source>
</evidence>
<accession>A0A2R3ZAB9</accession>
<protein>
    <recommendedName>
        <fullName evidence="4">Transcriptional regulator</fullName>
    </recommendedName>
</protein>
<evidence type="ECO:0008006" key="4">
    <source>
        <dbReference type="Google" id="ProtNLM"/>
    </source>
</evidence>
<keyword evidence="1" id="KW-0175">Coiled coil</keyword>
<gene>
    <name evidence="2" type="ORF">C7S20_19270</name>
</gene>
<dbReference type="AlphaFoldDB" id="A0A2R3ZAB9"/>
<sequence length="79" mass="8954">MNTKERTPLDKLKEAWGEIPEGAKAIVFQNGYSHQAVSHILKNGRKDENIILELLETIKKASEEAAQKALEQNNKVQRL</sequence>
<dbReference type="Proteomes" id="UP000241507">
    <property type="component" value="Chromosome"/>
</dbReference>
<dbReference type="RefSeq" id="WP_107013985.1">
    <property type="nucleotide sequence ID" value="NZ_CP028136.1"/>
</dbReference>
<name>A0A2R3ZAB9_9FLAO</name>
<reference evidence="3" key="1">
    <citation type="submission" date="2018-03" db="EMBL/GenBank/DDBJ databases">
        <title>Gramella fulva sp. nov., isolated from a dry surface of tidal flat.</title>
        <authorList>
            <person name="Hwang S.H."/>
            <person name="Hwang W.M."/>
            <person name="Kang K."/>
            <person name="Ahn T.-Y."/>
        </authorList>
    </citation>
    <scope>NUCLEOTIDE SEQUENCE [LARGE SCALE GENOMIC DNA]</scope>
    <source>
        <strain evidence="3">SH35</strain>
    </source>
</reference>
<evidence type="ECO:0000313" key="2">
    <source>
        <dbReference type="EMBL" id="AVR47219.1"/>
    </source>
</evidence>
<keyword evidence="3" id="KW-1185">Reference proteome</keyword>